<reference evidence="1 2" key="1">
    <citation type="submission" date="2023-05" db="EMBL/GenBank/DDBJ databases">
        <title>Draft genome of Paenibacillus sp. CCS26.</title>
        <authorList>
            <person name="Akita H."/>
            <person name="Shinto Y."/>
            <person name="Kimura Z."/>
        </authorList>
    </citation>
    <scope>NUCLEOTIDE SEQUENCE [LARGE SCALE GENOMIC DNA]</scope>
    <source>
        <strain evidence="1 2">CCS26</strain>
    </source>
</reference>
<organism evidence="1 2">
    <name type="scientific">Paenibacillus glycanilyticus</name>
    <dbReference type="NCBI Taxonomy" id="126569"/>
    <lineage>
        <taxon>Bacteria</taxon>
        <taxon>Bacillati</taxon>
        <taxon>Bacillota</taxon>
        <taxon>Bacilli</taxon>
        <taxon>Bacillales</taxon>
        <taxon>Paenibacillaceae</taxon>
        <taxon>Paenibacillus</taxon>
    </lineage>
</organism>
<dbReference type="Proteomes" id="UP001285921">
    <property type="component" value="Unassembled WGS sequence"/>
</dbReference>
<dbReference type="EMBL" id="BTCL01000009">
    <property type="protein sequence ID" value="GMK45789.1"/>
    <property type="molecule type" value="Genomic_DNA"/>
</dbReference>
<gene>
    <name evidence="1" type="ORF">PghCCS26_29170</name>
</gene>
<name>A0ABQ6NM02_9BACL</name>
<evidence type="ECO:0000313" key="1">
    <source>
        <dbReference type="EMBL" id="GMK45789.1"/>
    </source>
</evidence>
<protein>
    <submittedName>
        <fullName evidence="1">Uncharacterized protein</fullName>
    </submittedName>
</protein>
<proteinExistence type="predicted"/>
<keyword evidence="2" id="KW-1185">Reference proteome</keyword>
<accession>A0ABQ6NM02</accession>
<evidence type="ECO:0000313" key="2">
    <source>
        <dbReference type="Proteomes" id="UP001285921"/>
    </source>
</evidence>
<comment type="caution">
    <text evidence="1">The sequence shown here is derived from an EMBL/GenBank/DDBJ whole genome shotgun (WGS) entry which is preliminary data.</text>
</comment>
<sequence>MGLAILPQCGEIYCTMFNIFRTTLSEWLIMLYFVQRATCMYMYMELEG</sequence>